<evidence type="ECO:0008006" key="6">
    <source>
        <dbReference type="Google" id="ProtNLM"/>
    </source>
</evidence>
<dbReference type="AlphaFoldDB" id="A0A9P1MW10"/>
<keyword evidence="3" id="KW-0653">Protein transport</keyword>
<dbReference type="EMBL" id="CANHGI010000002">
    <property type="protein sequence ID" value="CAI5441772.1"/>
    <property type="molecule type" value="Genomic_DNA"/>
</dbReference>
<evidence type="ECO:0000256" key="2">
    <source>
        <dbReference type="ARBA" id="ARBA00022448"/>
    </source>
</evidence>
<keyword evidence="2" id="KW-0813">Transport</keyword>
<dbReference type="Proteomes" id="UP001152747">
    <property type="component" value="Unassembled WGS sequence"/>
</dbReference>
<evidence type="ECO:0000256" key="3">
    <source>
        <dbReference type="ARBA" id="ARBA00022927"/>
    </source>
</evidence>
<dbReference type="Pfam" id="PF00514">
    <property type="entry name" value="Arm"/>
    <property type="match status" value="1"/>
</dbReference>
<dbReference type="SMART" id="SM00185">
    <property type="entry name" value="ARM"/>
    <property type="match status" value="1"/>
</dbReference>
<dbReference type="InterPro" id="IPR000225">
    <property type="entry name" value="Armadillo"/>
</dbReference>
<dbReference type="OrthoDB" id="5808860at2759"/>
<dbReference type="InterPro" id="IPR011989">
    <property type="entry name" value="ARM-like"/>
</dbReference>
<dbReference type="PANTHER" id="PTHR23316">
    <property type="entry name" value="IMPORTIN ALPHA"/>
    <property type="match status" value="1"/>
</dbReference>
<gene>
    <name evidence="4" type="ORF">CAMP_LOCUS4409</name>
</gene>
<evidence type="ECO:0000313" key="4">
    <source>
        <dbReference type="EMBL" id="CAI5441772.1"/>
    </source>
</evidence>
<proteinExistence type="inferred from homology"/>
<protein>
    <recommendedName>
        <fullName evidence="6">Importin subunit alpha</fullName>
    </recommendedName>
</protein>
<organism evidence="4 5">
    <name type="scientific">Caenorhabditis angaria</name>
    <dbReference type="NCBI Taxonomy" id="860376"/>
    <lineage>
        <taxon>Eukaryota</taxon>
        <taxon>Metazoa</taxon>
        <taxon>Ecdysozoa</taxon>
        <taxon>Nematoda</taxon>
        <taxon>Chromadorea</taxon>
        <taxon>Rhabditida</taxon>
        <taxon>Rhabditina</taxon>
        <taxon>Rhabditomorpha</taxon>
        <taxon>Rhabditoidea</taxon>
        <taxon>Rhabditidae</taxon>
        <taxon>Peloderinae</taxon>
        <taxon>Caenorhabditis</taxon>
    </lineage>
</organism>
<reference evidence="4" key="1">
    <citation type="submission" date="2022-11" db="EMBL/GenBank/DDBJ databases">
        <authorList>
            <person name="Kikuchi T."/>
        </authorList>
    </citation>
    <scope>NUCLEOTIDE SEQUENCE</scope>
    <source>
        <strain evidence="4">PS1010</strain>
    </source>
</reference>
<comment type="similarity">
    <text evidence="1">Belongs to the importin alpha family.</text>
</comment>
<evidence type="ECO:0000313" key="5">
    <source>
        <dbReference type="Proteomes" id="UP001152747"/>
    </source>
</evidence>
<accession>A0A9P1MW10</accession>
<evidence type="ECO:0000256" key="1">
    <source>
        <dbReference type="ARBA" id="ARBA00010394"/>
    </source>
</evidence>
<dbReference type="SUPFAM" id="SSF48371">
    <property type="entry name" value="ARM repeat"/>
    <property type="match status" value="1"/>
</dbReference>
<comment type="caution">
    <text evidence="4">The sequence shown here is derived from an EMBL/GenBank/DDBJ whole genome shotgun (WGS) entry which is preliminary data.</text>
</comment>
<dbReference type="GO" id="GO:0015031">
    <property type="term" value="P:protein transport"/>
    <property type="evidence" value="ECO:0007669"/>
    <property type="project" value="UniProtKB-KW"/>
</dbReference>
<sequence length="449" mass="51921">MEISDRIEQFTKMMEEDELLLKSTAIHYFRKLFATERDKSKVPDESPFYLRIINQIIRALSNNYLDHDSQADAIWVVTNMCCLNQKINHLFVEANCIDILVKQLTNGDRKIANQCIWAIANIAADCIDCKMRCRSVKVFKQLVQKLTKSYEMNQVDRRNLIWCINNLTSGGRIQVPNTVAKSMIRALSDNLFNSKGYPTESASKILWSLANIADDINNLNRIDMILDQSELVQNCLSIFLDSTYSQLHTAALRLIGNIAVGNNEQTDRLLAFSNFRYVLELAMTKVEHRSEVAWICSNICAGLPRHIDYLLINDKFYRWVQEGIQSKERRFEKECLWIVANSLVSGDEAQIEWLVEQGVIFQIARLLKSEDTRLNEKGLSAAIHIIREYPWQQRLFEELKIVECIDTSESPMLFSAQKRELEIILTNSATPKIPKIEDEFKYLSFSKIE</sequence>
<dbReference type="Gene3D" id="1.25.10.10">
    <property type="entry name" value="Leucine-rich Repeat Variant"/>
    <property type="match status" value="1"/>
</dbReference>
<name>A0A9P1MW10_9PELO</name>
<dbReference type="InterPro" id="IPR016024">
    <property type="entry name" value="ARM-type_fold"/>
</dbReference>
<keyword evidence="5" id="KW-1185">Reference proteome</keyword>